<feature type="domain" description="PDZ" evidence="4">
    <location>
        <begin position="112"/>
        <end position="199"/>
    </location>
</feature>
<organism evidence="6">
    <name type="scientific">Papilio xuthus</name>
    <name type="common">Asian swallowtail butterfly</name>
    <dbReference type="NCBI Taxonomy" id="66420"/>
    <lineage>
        <taxon>Eukaryota</taxon>
        <taxon>Metazoa</taxon>
        <taxon>Ecdysozoa</taxon>
        <taxon>Arthropoda</taxon>
        <taxon>Hexapoda</taxon>
        <taxon>Insecta</taxon>
        <taxon>Pterygota</taxon>
        <taxon>Neoptera</taxon>
        <taxon>Endopterygota</taxon>
        <taxon>Lepidoptera</taxon>
        <taxon>Glossata</taxon>
        <taxon>Ditrysia</taxon>
        <taxon>Papilionoidea</taxon>
        <taxon>Papilionidae</taxon>
        <taxon>Papilioninae</taxon>
        <taxon>Papilio</taxon>
    </lineage>
</organism>
<dbReference type="SUPFAM" id="SSF52540">
    <property type="entry name" value="P-loop containing nucleoside triphosphate hydrolases"/>
    <property type="match status" value="1"/>
</dbReference>
<dbReference type="GO" id="GO:0050839">
    <property type="term" value="F:cell adhesion molecule binding"/>
    <property type="evidence" value="ECO:0007669"/>
    <property type="project" value="TreeGrafter"/>
</dbReference>
<dbReference type="SMART" id="SM00228">
    <property type="entry name" value="PDZ"/>
    <property type="match status" value="3"/>
</dbReference>
<dbReference type="RefSeq" id="XP_013166011.1">
    <property type="nucleotide sequence ID" value="XM_013310557.1"/>
</dbReference>
<dbReference type="KEGG" id="pxu:106116664"/>
<feature type="compositionally biased region" description="Low complexity" evidence="2">
    <location>
        <begin position="1123"/>
        <end position="1154"/>
    </location>
</feature>
<sequence>MPSAMDFDPFSQAEWSDSSDSTEPGPLPQLGYFVPVRCRCDRVTRHVCRRSRRESPRSRRSVSQCSCASASRRSSAAASPMPLPPLNNTMEMYVEPVVEDTAERSAGWETHRVRLNRVPGYGFGIAVSGGRDNPHFASGDPSIAVSDVLRGGPAEDKLQVNDRIVSVNGVPLENVEYARAVQVLRDSGAAVSLVVRRRAPAPPPTAPTTIKLSLTRNGKKEDFGIVLGCKLYVKELTMRAREQLNQAGQGLCEGDVVTRINNTPVTDAMTLKEARKLLESCKDRLNLVVTRELIREETVTNGNYQNNYNSLEASPLSYGAESLSYGSGQNVYVAAPVRGAESRRPDADQPPRPPPPRSDDYYSSRRQLYEEDGMTNQRNKPPSEPRLISFQKEGSVGLRLCGGNRSGVFVCGVQPASPAALQGLQPADKILKVNEMEMKGVTREEAVLFLLSLQERIDLIVQHAPHEYNAVASGQTPGDSFHIKTHFHYTEAREGEMSFRSGDVFHVVDTLHNGTVGAWQVYRIGRNNQEVQKGIIPNKARAEELATAQFNATKKEMSGNDGKNYFFRRRRSTHRRTKSLGKEHWDEVVLSDSISKFPAYERVSLRAAGFVRPVIVLGAAADIARDRLLAEHPDSFATPKMDSTLEDSKTKSTGIIRLSSIRSIMERGKHALIDITPNAVDRLNYAQFYPIVIFLKADNKHVIKQLRAGLPKSAHKSSKKLLEQCQHMERVWGHVFTHTITLNEANQTTWFSKLVELIQRTDQQKFWVSETKRPEPLSDDFLFSMSSSTENRLSYASSPESDLEVSPPPAPRLVKSSSDPSIATTQDNLDRDDDINHMVDAVPPPYTQGGYGDSKYGFSANGNGTSNNGLNHGQNAHMGPNSEAPPYQCSPMTNSPPHSPLYGTVPELPPRGPAARPTGGVLLPAPPPTRPPHSLRHNPQNRPSAQERLFGAGKEGPEEATYAARPASMHLPQTQGSLDRHRHGSNPQSSYEGSGYEYGVSGGAGGCRLPLPPNAPDDLKVAPPGKMEPPPPPNPTAMSAQSPQRNSNSHEHPSLDYRPQENNYRSNDGYRSNRPANGGSPHAQQAQHAPQHSQLAAQHAQQHNQLAAQHAQQHSQLTPQHGPQHSQLAPQHAAQHSQLASQHPQHSQQAPQHARGPSLPNVPTNDHAKYSARTNSASQADYQRSSGPAYKPVPPPKPKHYRPPDAMHHNRNGSMEPAQSIGPNGQQLRGAAPPQYSHSHSMSQPLQQQLPHQQHQQHQLQHGQHPQLPQMPQHQQQHSQPSHRPHGHPNYQQGMYGGQVGAQSPPYAGPPPHRALNLPHNPQLIDLAGSREQRGSAFELYRKPQHMHNLSSSDAMNSSAEPDETFSPKTKKKLSKKPSFIKNAVLDLFRSKTKSSRKVSRQKSLCESDLQQSNMTQMPILRREKSDLSDMNIHIRNTQIRNQMLQRSNSTSCEKPVLKPILKRQSSFCDDRNGSICTVRDYEAKPVWKSLRRQNSMCEIETEPKVTPLLRRQNSLIEYNRRGIYGQTSNFNMITKIDPIYQRAQQTKHEPFYPTQSLPPEPIYQSKEHVVYDPIPKPRRTYTSIYDTSSENPYASRSEISNQSYENPYGNRDTVAMPIIDPPYASRTECIRDNPYATRNDMECPYGTKHDVTKQSDSFYSESPYSSKEQMLRSRLPSENPYTTKEEMLRQRFSESPYNTKEEMLKQRLEGSFAAKESIYGKRTYEPPPNTSWSENSYSIRPDRRLQTPVNYPGRISPMSKCMSEPPYATRTEMMSRIGQTESPYASRPEVKSSCSDSNYGSRQEMCDTIRPASAECTYVSKQEILTQKAAFLASKESNYGSKLEEKLEIIKQRNQAKKDMIYQTRKEANESDTMKVREPLYVSKRELKDTVIYESHNEAKDVAPSPAVSQGSSTRSSPYELSDANHLSRREPLYQSKAEVQSSKDTEVFQEIDFSKLRLTESKTDAEKEKSKAENILKGEPIYTPRLHGKDEHISNALKATSSPIPYESTTSMETQYASECSMNFENKPQSTPYTSQDLQDKAKSNRIVTFCERIAEKSAENSQDTSENMSTSRNETTIINNENTVVQASLSEGNESSNKSGEAEPDGPHTTWGIFDSEGGVLEDRQWGVSLIIPPKAIAPGIKQKIYFTVSDPRLSQRVGGPPIDMDNGEAMLSPLVMCGPQGLVFLRPVTLRLPHCANAVPSLGLTIKATDTEAHLSTDWDQIHLPATTTLNTVAVKVDHF</sequence>
<feature type="compositionally biased region" description="Polar residues" evidence="2">
    <location>
        <begin position="1793"/>
        <end position="1802"/>
    </location>
</feature>
<feature type="region of interest" description="Disordered" evidence="2">
    <location>
        <begin position="1781"/>
        <end position="1802"/>
    </location>
</feature>
<feature type="region of interest" description="Disordered" evidence="2">
    <location>
        <begin position="973"/>
        <end position="1320"/>
    </location>
</feature>
<feature type="region of interest" description="Disordered" evidence="2">
    <location>
        <begin position="1745"/>
        <end position="1764"/>
    </location>
</feature>
<dbReference type="CTD" id="41062"/>
<dbReference type="Pfam" id="PF07653">
    <property type="entry name" value="SH3_2"/>
    <property type="match status" value="1"/>
</dbReference>
<feature type="compositionally biased region" description="Polar residues" evidence="2">
    <location>
        <begin position="13"/>
        <end position="22"/>
    </location>
</feature>
<gene>
    <name evidence="6 7 8" type="primary">LOC106116664</name>
</gene>
<feature type="compositionally biased region" description="Basic and acidic residues" evidence="2">
    <location>
        <begin position="340"/>
        <end position="349"/>
    </location>
</feature>
<dbReference type="InterPro" id="IPR008144">
    <property type="entry name" value="Guanylate_kin-like_dom"/>
</dbReference>
<feature type="compositionally biased region" description="Polar residues" evidence="2">
    <location>
        <begin position="815"/>
        <end position="827"/>
    </location>
</feature>
<feature type="compositionally biased region" description="Polar residues" evidence="2">
    <location>
        <begin position="1172"/>
        <end position="1186"/>
    </location>
</feature>
<feature type="region of interest" description="Disordered" evidence="2">
    <location>
        <begin position="1349"/>
        <end position="1375"/>
    </location>
</feature>
<dbReference type="PANTHER" id="PTHR13865:SF28">
    <property type="entry name" value="POLYCHAETOID, ISOFORM O"/>
    <property type="match status" value="1"/>
</dbReference>
<dbReference type="Pfam" id="PF00625">
    <property type="entry name" value="Guanylate_kin"/>
    <property type="match status" value="1"/>
</dbReference>
<dbReference type="GO" id="GO:0005886">
    <property type="term" value="C:plasma membrane"/>
    <property type="evidence" value="ECO:0007669"/>
    <property type="project" value="TreeGrafter"/>
</dbReference>
<dbReference type="GO" id="GO:0098609">
    <property type="term" value="P:cell-cell adhesion"/>
    <property type="evidence" value="ECO:0007669"/>
    <property type="project" value="TreeGrafter"/>
</dbReference>
<feature type="compositionally biased region" description="Low complexity" evidence="2">
    <location>
        <begin position="989"/>
        <end position="999"/>
    </location>
</feature>
<proteinExistence type="predicted"/>
<feature type="compositionally biased region" description="Polar residues" evidence="2">
    <location>
        <begin position="1349"/>
        <end position="1360"/>
    </location>
</feature>
<dbReference type="GeneID" id="106116664"/>
<dbReference type="Gene3D" id="2.60.220.30">
    <property type="match status" value="1"/>
</dbReference>
<feature type="compositionally biased region" description="Polar residues" evidence="2">
    <location>
        <begin position="1908"/>
        <end position="1920"/>
    </location>
</feature>
<feature type="compositionally biased region" description="Pro residues" evidence="2">
    <location>
        <begin position="1026"/>
        <end position="1035"/>
    </location>
</feature>
<feature type="compositionally biased region" description="Polar residues" evidence="2">
    <location>
        <begin position="1036"/>
        <end position="1047"/>
    </location>
</feature>
<dbReference type="FunFam" id="2.30.42.10:FF:000029">
    <property type="entry name" value="tight junction protein ZO-1 isoform X1"/>
    <property type="match status" value="1"/>
</dbReference>
<protein>
    <submittedName>
        <fullName evidence="6 7">Tight junction protein ZO-1 isoform X1</fullName>
    </submittedName>
</protein>
<dbReference type="CDD" id="cd11859">
    <property type="entry name" value="SH3_ZO"/>
    <property type="match status" value="1"/>
</dbReference>
<dbReference type="PROSITE" id="PS50052">
    <property type="entry name" value="GUANYLATE_KINASE_2"/>
    <property type="match status" value="1"/>
</dbReference>
<feature type="compositionally biased region" description="Low complexity" evidence="2">
    <location>
        <begin position="61"/>
        <end position="80"/>
    </location>
</feature>
<dbReference type="Gene3D" id="2.30.42.10">
    <property type="match status" value="3"/>
</dbReference>
<feature type="compositionally biased region" description="Polar residues" evidence="2">
    <location>
        <begin position="2062"/>
        <end position="2075"/>
    </location>
</feature>
<dbReference type="Pfam" id="PF00791">
    <property type="entry name" value="ZU5"/>
    <property type="match status" value="1"/>
</dbReference>
<dbReference type="SMART" id="SM00072">
    <property type="entry name" value="GuKc"/>
    <property type="match status" value="1"/>
</dbReference>
<feature type="domain" description="PDZ" evidence="4">
    <location>
        <begin position="392"/>
        <end position="465"/>
    </location>
</feature>
<feature type="region of interest" description="Disordered" evidence="2">
    <location>
        <begin position="793"/>
        <end position="835"/>
    </location>
</feature>
<dbReference type="InterPro" id="IPR027417">
    <property type="entry name" value="P-loop_NTPase"/>
</dbReference>
<feature type="region of interest" description="Disordered" evidence="2">
    <location>
        <begin position="49"/>
        <end position="87"/>
    </location>
</feature>
<feature type="domain" description="Guanylate kinase-like" evidence="3">
    <location>
        <begin position="657"/>
        <end position="759"/>
    </location>
</feature>
<evidence type="ECO:0000313" key="6">
    <source>
        <dbReference type="RefSeq" id="XP_013166011.1"/>
    </source>
</evidence>
<dbReference type="InterPro" id="IPR000906">
    <property type="entry name" value="ZU5_dom"/>
</dbReference>
<evidence type="ECO:0000256" key="2">
    <source>
        <dbReference type="SAM" id="MobiDB-lite"/>
    </source>
</evidence>
<dbReference type="Pfam" id="PF00595">
    <property type="entry name" value="PDZ"/>
    <property type="match status" value="2"/>
</dbReference>
<feature type="region of interest" description="Disordered" evidence="2">
    <location>
        <begin position="338"/>
        <end position="362"/>
    </location>
</feature>
<dbReference type="RefSeq" id="XP_013166012.1">
    <property type="nucleotide sequence ID" value="XM_013310558.1"/>
</dbReference>
<feature type="compositionally biased region" description="Low complexity" evidence="2">
    <location>
        <begin position="1237"/>
        <end position="1280"/>
    </location>
</feature>
<evidence type="ECO:0000313" key="8">
    <source>
        <dbReference type="RefSeq" id="XP_013166013.1"/>
    </source>
</evidence>
<feature type="domain" description="PDZ" evidence="4">
    <location>
        <begin position="211"/>
        <end position="293"/>
    </location>
</feature>
<evidence type="ECO:0000259" key="3">
    <source>
        <dbReference type="PROSITE" id="PS50052"/>
    </source>
</evidence>
<dbReference type="InterPro" id="IPR036028">
    <property type="entry name" value="SH3-like_dom_sf"/>
</dbReference>
<dbReference type="CDD" id="cd06728">
    <property type="entry name" value="PDZ2_ZO1-like_ds"/>
    <property type="match status" value="1"/>
</dbReference>
<reference evidence="6 7" key="1">
    <citation type="submission" date="2025-04" db="UniProtKB">
        <authorList>
            <consortium name="RefSeq"/>
        </authorList>
    </citation>
    <scope>IDENTIFICATION</scope>
</reference>
<feature type="domain" description="ZU5" evidence="5">
    <location>
        <begin position="2111"/>
        <end position="2244"/>
    </location>
</feature>
<feature type="compositionally biased region" description="Low complexity" evidence="2">
    <location>
        <begin position="2076"/>
        <end position="2086"/>
    </location>
</feature>
<dbReference type="Proteomes" id="UP000694872">
    <property type="component" value="Unplaced"/>
</dbReference>
<feature type="compositionally biased region" description="Basic and acidic residues" evidence="2">
    <location>
        <begin position="1048"/>
        <end position="1059"/>
    </location>
</feature>
<dbReference type="GO" id="GO:0045216">
    <property type="term" value="P:cell-cell junction organization"/>
    <property type="evidence" value="ECO:0007669"/>
    <property type="project" value="TreeGrafter"/>
</dbReference>
<dbReference type="SUPFAM" id="SSF50044">
    <property type="entry name" value="SH3-domain"/>
    <property type="match status" value="1"/>
</dbReference>
<evidence type="ECO:0000259" key="5">
    <source>
        <dbReference type="PROSITE" id="PS51145"/>
    </source>
</evidence>
<dbReference type="GO" id="GO:0150105">
    <property type="term" value="P:protein localization to cell-cell junction"/>
    <property type="evidence" value="ECO:0007669"/>
    <property type="project" value="TreeGrafter"/>
</dbReference>
<dbReference type="InterPro" id="IPR001452">
    <property type="entry name" value="SH3_domain"/>
</dbReference>
<dbReference type="CDD" id="cd06729">
    <property type="entry name" value="PDZ3_ZO1-like_domain"/>
    <property type="match status" value="1"/>
</dbReference>
<dbReference type="RefSeq" id="XP_013166013.1">
    <property type="nucleotide sequence ID" value="XM_013310559.1"/>
</dbReference>
<accession>A0AAJ6Z5Z8</accession>
<evidence type="ECO:0000256" key="1">
    <source>
        <dbReference type="ARBA" id="ARBA00022443"/>
    </source>
</evidence>
<feature type="compositionally biased region" description="Polar residues" evidence="2">
    <location>
        <begin position="1586"/>
        <end position="1606"/>
    </location>
</feature>
<dbReference type="SMART" id="SM00218">
    <property type="entry name" value="ZU5"/>
    <property type="match status" value="1"/>
</dbReference>
<dbReference type="PROSITE" id="PS51145">
    <property type="entry name" value="ZU5"/>
    <property type="match status" value="1"/>
</dbReference>
<dbReference type="PROSITE" id="PS50106">
    <property type="entry name" value="PDZ"/>
    <property type="match status" value="3"/>
</dbReference>
<feature type="region of interest" description="Disordered" evidence="2">
    <location>
        <begin position="1897"/>
        <end position="1943"/>
    </location>
</feature>
<feature type="region of interest" description="Disordered" evidence="2">
    <location>
        <begin position="2059"/>
        <end position="2117"/>
    </location>
</feature>
<feature type="region of interest" description="Disordered" evidence="2">
    <location>
        <begin position="909"/>
        <end position="944"/>
    </location>
</feature>
<feature type="compositionally biased region" description="Polar residues" evidence="2">
    <location>
        <begin position="1060"/>
        <end position="1070"/>
    </location>
</feature>
<dbReference type="SUPFAM" id="SSF50156">
    <property type="entry name" value="PDZ domain-like"/>
    <property type="match status" value="3"/>
</dbReference>
<feature type="compositionally biased region" description="Low complexity" evidence="2">
    <location>
        <begin position="2093"/>
        <end position="2102"/>
    </location>
</feature>
<dbReference type="Gene3D" id="2.30.30.40">
    <property type="entry name" value="SH3 Domains"/>
    <property type="match status" value="1"/>
</dbReference>
<dbReference type="InterPro" id="IPR001478">
    <property type="entry name" value="PDZ"/>
</dbReference>
<feature type="region of interest" description="Disordered" evidence="2">
    <location>
        <begin position="1586"/>
        <end position="1613"/>
    </location>
</feature>
<keyword evidence="1" id="KW-0728">SH3 domain</keyword>
<dbReference type="InterPro" id="IPR008145">
    <property type="entry name" value="GK/Ca_channel_bsu"/>
</dbReference>
<evidence type="ECO:0000313" key="7">
    <source>
        <dbReference type="RefSeq" id="XP_013166012.1"/>
    </source>
</evidence>
<dbReference type="Gene3D" id="3.40.50.300">
    <property type="entry name" value="P-loop containing nucleotide triphosphate hydrolases"/>
    <property type="match status" value="1"/>
</dbReference>
<dbReference type="InterPro" id="IPR036034">
    <property type="entry name" value="PDZ_sf"/>
</dbReference>
<feature type="region of interest" description="Disordered" evidence="2">
    <location>
        <begin position="1"/>
        <end position="26"/>
    </location>
</feature>
<evidence type="ECO:0000259" key="4">
    <source>
        <dbReference type="PROSITE" id="PS50106"/>
    </source>
</evidence>
<dbReference type="GO" id="GO:0005923">
    <property type="term" value="C:bicellular tight junction"/>
    <property type="evidence" value="ECO:0007669"/>
    <property type="project" value="TreeGrafter"/>
</dbReference>
<dbReference type="CDD" id="cd06727">
    <property type="entry name" value="PDZ1_ZO1-like"/>
    <property type="match status" value="1"/>
</dbReference>
<feature type="compositionally biased region" description="Low complexity" evidence="2">
    <location>
        <begin position="1081"/>
        <end position="1116"/>
    </location>
</feature>
<name>A0AAJ6Z5Z8_PAPXU</name>
<dbReference type="PANTHER" id="PTHR13865">
    <property type="entry name" value="TIGHT JUNCTION PROTEIN"/>
    <property type="match status" value="1"/>
</dbReference>